<dbReference type="AlphaFoldDB" id="A0A0U1DIE3"/>
<gene>
    <name evidence="5" type="ORF">BN000_03714</name>
</gene>
<dbReference type="GO" id="GO:0051701">
    <property type="term" value="P:biological process involved in interaction with host"/>
    <property type="evidence" value="ECO:0007669"/>
    <property type="project" value="TreeGrafter"/>
</dbReference>
<organism evidence="5 6">
    <name type="scientific">Mycobacterium europaeum</name>
    <dbReference type="NCBI Taxonomy" id="761804"/>
    <lineage>
        <taxon>Bacteria</taxon>
        <taxon>Bacillati</taxon>
        <taxon>Actinomycetota</taxon>
        <taxon>Actinomycetes</taxon>
        <taxon>Mycobacteriales</taxon>
        <taxon>Mycobacteriaceae</taxon>
        <taxon>Mycobacterium</taxon>
        <taxon>Mycobacterium simiae complex</taxon>
    </lineage>
</organism>
<feature type="region of interest" description="Disordered" evidence="1">
    <location>
        <begin position="406"/>
        <end position="458"/>
    </location>
</feature>
<dbReference type="InterPro" id="IPR024516">
    <property type="entry name" value="Mce_C"/>
</dbReference>
<dbReference type="PANTHER" id="PTHR33371:SF17">
    <property type="entry name" value="MCE-FAMILY PROTEIN MCE1B"/>
    <property type="match status" value="1"/>
</dbReference>
<evidence type="ECO:0000256" key="1">
    <source>
        <dbReference type="SAM" id="MobiDB-lite"/>
    </source>
</evidence>
<feature type="domain" description="Mammalian cell entry C-terminal" evidence="4">
    <location>
        <begin position="647"/>
        <end position="782"/>
    </location>
</feature>
<dbReference type="Proteomes" id="UP000199601">
    <property type="component" value="Unassembled WGS sequence"/>
</dbReference>
<dbReference type="InterPro" id="IPR052336">
    <property type="entry name" value="MlaD_Phospholipid_Transporter"/>
</dbReference>
<dbReference type="EMBL" id="CTEC01000002">
    <property type="protein sequence ID" value="CQD17181.1"/>
    <property type="molecule type" value="Genomic_DNA"/>
</dbReference>
<feature type="transmembrane region" description="Helical" evidence="2">
    <location>
        <begin position="537"/>
        <end position="558"/>
    </location>
</feature>
<dbReference type="InterPro" id="IPR003399">
    <property type="entry name" value="Mce/MlaD"/>
</dbReference>
<keyword evidence="2" id="KW-1133">Transmembrane helix</keyword>
<keyword evidence="6" id="KW-1185">Reference proteome</keyword>
<feature type="compositionally biased region" description="Pro residues" evidence="1">
    <location>
        <begin position="440"/>
        <end position="452"/>
    </location>
</feature>
<dbReference type="Pfam" id="PF11887">
    <property type="entry name" value="Mce4_CUP1"/>
    <property type="match status" value="2"/>
</dbReference>
<dbReference type="InterPro" id="IPR005693">
    <property type="entry name" value="Mce"/>
</dbReference>
<keyword evidence="2" id="KW-0472">Membrane</keyword>
<feature type="domain" description="Mce/MlaD" evidence="3">
    <location>
        <begin position="567"/>
        <end position="639"/>
    </location>
</feature>
<name>A0A0U1DIE3_9MYCO</name>
<evidence type="ECO:0000259" key="4">
    <source>
        <dbReference type="Pfam" id="PF11887"/>
    </source>
</evidence>
<evidence type="ECO:0000313" key="5">
    <source>
        <dbReference type="EMBL" id="CQD17181.1"/>
    </source>
</evidence>
<dbReference type="GO" id="GO:0005576">
    <property type="term" value="C:extracellular region"/>
    <property type="evidence" value="ECO:0007669"/>
    <property type="project" value="TreeGrafter"/>
</dbReference>
<dbReference type="RefSeq" id="WP_090422259.1">
    <property type="nucleotide sequence ID" value="NZ_CTEC01000002.1"/>
</dbReference>
<feature type="compositionally biased region" description="Pro residues" evidence="1">
    <location>
        <begin position="418"/>
        <end position="433"/>
    </location>
</feature>
<protein>
    <submittedName>
        <fullName evidence="5">Mce related protein</fullName>
    </submittedName>
</protein>
<evidence type="ECO:0000256" key="2">
    <source>
        <dbReference type="SAM" id="Phobius"/>
    </source>
</evidence>
<proteinExistence type="predicted"/>
<sequence>MPNSFELDGRGPSDRQLFGIGIAVVAVSALLTTAMLVKSTGRLNDYVRVVADLVNVGDGLPQKSDVKYHGVLVGMVNGVVPAAHGKPNYVHIDLKREYATSIPANVTARVVPSNVFAVSSVQLVGSPNQEGPGEKIREGAHIPEDNRLPTVLFQTTVSKLRDVLAAAGRGRDDRSVGILAALGAATDHRRVSLLNAGAQLNRLLDQLNSIVSTDTGPSTVSALLDATRGLAQTAPDLLDALHQAVEPMQTFAETRGQLASLLSGADYTVGTTRQSLGNHIDQLIQITTDFTPVLGVLAQKSNNFVPAVVKLDNVANQFMEQVWNPRTNLGNMRAMLTFTPSSTYTRADCPHYGELKGPSCFTAPLIPVRPDLPEVLLPQNYQPPKDLAPPPGTVIGPDGNLVAVGPPLINPNPNLSDPNPPLPAGITPSPPVPGSANPDNPSPGAPATPQPHEPWVAPVAPKAPWIPQASFRAAYGGNVGPVGSQYERNMLGVITGAPATDATELLLGPVARGTTVSIAHAPAPRPRGAQVKFRGPLIALTLFMVVSLTLTWLVYVSLRRDVAGNTAEYSAVFSDVYGLREGDDVRMAGVRVGRVEKIELDGKLAKVSFVVQSEQRLFGNTLASVTYQNIVGQRYLGLSLGKEGSPALLPPGSTIPLERTEPSFDVTTLLNGYEPLFSLLNPHDADNLTKGIIASLQGDTSSLATLVGQTSTLTETFAGRDEALGSVITNLDKVMGNLARQNDDLDGVITQTRSVVGELDARRPDLVASVGSLARVTGRLSASAADVYPALREFVDRQPGVTKHIMDVEPQVAFFGDNIPLLLKGLTRVGNQGAYGNAYVCDVNFMGFFPGLNDVVPIIVNAATPGNTAWHTPRCRSTADG</sequence>
<evidence type="ECO:0000259" key="3">
    <source>
        <dbReference type="Pfam" id="PF02470"/>
    </source>
</evidence>
<dbReference type="NCBIfam" id="TIGR00996">
    <property type="entry name" value="Mtu_fam_mce"/>
    <property type="match status" value="1"/>
</dbReference>
<feature type="domain" description="Mce/MlaD" evidence="3">
    <location>
        <begin position="46"/>
        <end position="124"/>
    </location>
</feature>
<dbReference type="Pfam" id="PF02470">
    <property type="entry name" value="MlaD"/>
    <property type="match status" value="2"/>
</dbReference>
<dbReference type="PANTHER" id="PTHR33371">
    <property type="entry name" value="INTERMEMBRANE PHOSPHOLIPID TRANSPORT SYSTEM BINDING PROTEIN MLAD-RELATED"/>
    <property type="match status" value="1"/>
</dbReference>
<keyword evidence="2" id="KW-0812">Transmembrane</keyword>
<evidence type="ECO:0000313" key="6">
    <source>
        <dbReference type="Proteomes" id="UP000199601"/>
    </source>
</evidence>
<feature type="transmembrane region" description="Helical" evidence="2">
    <location>
        <begin position="17"/>
        <end position="37"/>
    </location>
</feature>
<accession>A0A0U1DIE3</accession>
<reference evidence="6" key="1">
    <citation type="submission" date="2015-03" db="EMBL/GenBank/DDBJ databases">
        <authorList>
            <person name="Urmite Genomes"/>
        </authorList>
    </citation>
    <scope>NUCLEOTIDE SEQUENCE [LARGE SCALE GENOMIC DNA]</scope>
    <source>
        <strain evidence="6">CSUR P1344</strain>
    </source>
</reference>
<feature type="domain" description="Mammalian cell entry C-terminal" evidence="4">
    <location>
        <begin position="134"/>
        <end position="358"/>
    </location>
</feature>